<feature type="domain" description="TerB N-terminal" evidence="1">
    <location>
        <begin position="54"/>
        <end position="187"/>
    </location>
</feature>
<keyword evidence="3" id="KW-1185">Reference proteome</keyword>
<dbReference type="Pfam" id="PF13208">
    <property type="entry name" value="TerB_N"/>
    <property type="match status" value="1"/>
</dbReference>
<comment type="caution">
    <text evidence="2">The sequence shown here is derived from an EMBL/GenBank/DDBJ whole genome shotgun (WGS) entry which is preliminary data.</text>
</comment>
<reference evidence="2 3" key="1">
    <citation type="journal article" date="2019" name="Int. J. Syst. Evol. Microbiol.">
        <title>The Global Catalogue of Microorganisms (GCM) 10K type strain sequencing project: providing services to taxonomists for standard genome sequencing and annotation.</title>
        <authorList>
            <consortium name="The Broad Institute Genomics Platform"/>
            <consortium name="The Broad Institute Genome Sequencing Center for Infectious Disease"/>
            <person name="Wu L."/>
            <person name="Ma J."/>
        </authorList>
    </citation>
    <scope>NUCLEOTIDE SEQUENCE [LARGE SCALE GENOMIC DNA]</scope>
    <source>
        <strain evidence="2 3">JCM 12662</strain>
    </source>
</reference>
<dbReference type="RefSeq" id="WP_343754093.1">
    <property type="nucleotide sequence ID" value="NZ_BAAACW010000042.1"/>
</dbReference>
<accession>A0ABN0X736</accession>
<protein>
    <recommendedName>
        <fullName evidence="1">TerB N-terminal domain-containing protein</fullName>
    </recommendedName>
</protein>
<sequence>MKILNFFKRKAKKLSAKTPQKENQLSEINFTLHNDIKDIIWIKNGPKKNFNSDKVNKITEFEIGGIRYTIKTSVETSEPSAIDIELPITKDVIQSDVSKLPYYPAYSSLSPDQRSNYLHYLSNPYNSSYDIGYVFLLYYGLERFLLGDKYEEAFHVINKLREVHKNESFQYYSGNALILSCIYKQRPDMMTRFIESSNKEYKLKFSDNLFLLSAYSFRLPLNSTDIIRLSKTFEFTNKRYISKYPELFNKTLLNIIEKRYDRNSILLNDILKKKDYDKLRTEEMRMFANVSISEKEINIPLLTESFIIKKTFYDLLYETHETVKVELADLRKEGKAPKDEKKKKSKKNTILTFDKVEESELLNELNNTRNNIIDRHFTYIKLQNFYYKYRGLDSNLDSTYIDECIRYCKEDIKSLNDLQKAYVNYEPE</sequence>
<evidence type="ECO:0000313" key="3">
    <source>
        <dbReference type="Proteomes" id="UP001501166"/>
    </source>
</evidence>
<organism evidence="2 3">
    <name type="scientific">Alkalibacterium iburiense</name>
    <dbReference type="NCBI Taxonomy" id="290589"/>
    <lineage>
        <taxon>Bacteria</taxon>
        <taxon>Bacillati</taxon>
        <taxon>Bacillota</taxon>
        <taxon>Bacilli</taxon>
        <taxon>Lactobacillales</taxon>
        <taxon>Carnobacteriaceae</taxon>
        <taxon>Alkalibacterium</taxon>
    </lineage>
</organism>
<proteinExistence type="predicted"/>
<name>A0ABN0X736_9LACT</name>
<evidence type="ECO:0000259" key="1">
    <source>
        <dbReference type="Pfam" id="PF13208"/>
    </source>
</evidence>
<dbReference type="InterPro" id="IPR025266">
    <property type="entry name" value="TerB_N"/>
</dbReference>
<gene>
    <name evidence="2" type="ORF">GCM10008932_07160</name>
</gene>
<dbReference type="EMBL" id="BAAACW010000042">
    <property type="protein sequence ID" value="GAA0356787.1"/>
    <property type="molecule type" value="Genomic_DNA"/>
</dbReference>
<dbReference type="Proteomes" id="UP001501166">
    <property type="component" value="Unassembled WGS sequence"/>
</dbReference>
<evidence type="ECO:0000313" key="2">
    <source>
        <dbReference type="EMBL" id="GAA0356787.1"/>
    </source>
</evidence>